<dbReference type="Proteomes" id="UP000054477">
    <property type="component" value="Unassembled WGS sequence"/>
</dbReference>
<evidence type="ECO:0008006" key="6">
    <source>
        <dbReference type="Google" id="ProtNLM"/>
    </source>
</evidence>
<name>A0A0C9X6A8_9AGAR</name>
<evidence type="ECO:0000256" key="1">
    <source>
        <dbReference type="ARBA" id="ARBA00022737"/>
    </source>
</evidence>
<reference evidence="5" key="2">
    <citation type="submission" date="2015-01" db="EMBL/GenBank/DDBJ databases">
        <title>Evolutionary Origins and Diversification of the Mycorrhizal Mutualists.</title>
        <authorList>
            <consortium name="DOE Joint Genome Institute"/>
            <consortium name="Mycorrhizal Genomics Consortium"/>
            <person name="Kohler A."/>
            <person name="Kuo A."/>
            <person name="Nagy L.G."/>
            <person name="Floudas D."/>
            <person name="Copeland A."/>
            <person name="Barry K.W."/>
            <person name="Cichocki N."/>
            <person name="Veneault-Fourrey C."/>
            <person name="LaButti K."/>
            <person name="Lindquist E.A."/>
            <person name="Lipzen A."/>
            <person name="Lundell T."/>
            <person name="Morin E."/>
            <person name="Murat C."/>
            <person name="Riley R."/>
            <person name="Ohm R."/>
            <person name="Sun H."/>
            <person name="Tunlid A."/>
            <person name="Henrissat B."/>
            <person name="Grigoriev I.V."/>
            <person name="Hibbett D.S."/>
            <person name="Martin F."/>
        </authorList>
    </citation>
    <scope>NUCLEOTIDE SEQUENCE [LARGE SCALE GENOMIC DNA]</scope>
    <source>
        <strain evidence="5">LaAM-08-1</strain>
    </source>
</reference>
<dbReference type="PANTHER" id="PTHR45641">
    <property type="entry name" value="TETRATRICOPEPTIDE REPEAT PROTEIN (AFU_ORTHOLOGUE AFUA_6G03870)"/>
    <property type="match status" value="1"/>
</dbReference>
<dbReference type="SUPFAM" id="SSF81901">
    <property type="entry name" value="HCP-like"/>
    <property type="match status" value="1"/>
</dbReference>
<protein>
    <recommendedName>
        <fullName evidence="6">Kinesin light chain</fullName>
    </recommendedName>
</protein>
<keyword evidence="2" id="KW-0802">TPR repeat</keyword>
<evidence type="ECO:0000313" key="4">
    <source>
        <dbReference type="EMBL" id="KIJ96848.1"/>
    </source>
</evidence>
<evidence type="ECO:0000256" key="3">
    <source>
        <dbReference type="SAM" id="MobiDB-lite"/>
    </source>
</evidence>
<evidence type="ECO:0000256" key="2">
    <source>
        <dbReference type="ARBA" id="ARBA00022803"/>
    </source>
</evidence>
<dbReference type="STRING" id="1095629.A0A0C9X6A8"/>
<dbReference type="InterPro" id="IPR011990">
    <property type="entry name" value="TPR-like_helical_dom_sf"/>
</dbReference>
<dbReference type="Gene3D" id="1.25.40.10">
    <property type="entry name" value="Tetratricopeptide repeat domain"/>
    <property type="match status" value="4"/>
</dbReference>
<feature type="region of interest" description="Disordered" evidence="3">
    <location>
        <begin position="1"/>
        <end position="46"/>
    </location>
</feature>
<dbReference type="Pfam" id="PF13374">
    <property type="entry name" value="TPR_10"/>
    <property type="match status" value="1"/>
</dbReference>
<dbReference type="EMBL" id="KN838709">
    <property type="protein sequence ID" value="KIJ96848.1"/>
    <property type="molecule type" value="Genomic_DNA"/>
</dbReference>
<keyword evidence="1" id="KW-0677">Repeat</keyword>
<accession>A0A0C9X6A8</accession>
<evidence type="ECO:0000313" key="5">
    <source>
        <dbReference type="Proteomes" id="UP000054477"/>
    </source>
</evidence>
<dbReference type="AlphaFoldDB" id="A0A0C9X6A8"/>
<dbReference type="SUPFAM" id="SSF48452">
    <property type="entry name" value="TPR-like"/>
    <property type="match status" value="1"/>
</dbReference>
<gene>
    <name evidence="4" type="ORF">K443DRAFT_10343</name>
</gene>
<sequence length="785" mass="87114">MPESKLPSDSYRKSDAPSIQELGSQIVGARTPGGESDRTEASAQESPQLVTNIGLAGRTTEIDRNTIATDEFINDGENDVSEMINLAVLLLAECKAGLSLSELDKVVFLFRQVKDSRPATHPLHPAAKRDLASVLGVRFMYTNQRHDLMESLTLRNEIVEGWILDEEASPETNTVIRLEDKTDTEDTSEQAKGLLTNFQKSTSLHILNNIVFLVQQALAQLSAASTSRFIALTTLADALYARFNHSYDLTDLNEAISSLQDASKCRTERDRQELNINFRICVLLATRFDLMGDISDLQTASDWTIKGTETSTGILESLEFANELLTLFREVIAELPQGSENYAAVVNNFASALWTRFEQGGQQSDLDEAISLHRQALELFLSPHPNRFISLNNLASALQALELQLPPHLDRSSLLNNLANALWTQFEQGGQQSDLDEAISLHRQALELRLPPHPDRSSSLHNLASALSIQFQQGGQQSDLNEAISLHRQALELRLPPHPDRSSSFNNLASALLTRFDQEGQQSDLNEAISLHRQALELFLPPHPLQSRSLSNLASALLTRFKQGGQQSDLDEAISLHRQALKLRLPPHPNRSSSLNNLASALSTRFQQRGQQSDIDEAISLHRQALELQLPPHTNQSRSLSNLASALLTRFSNLASALWTRFGQGGQQSDLDEAISLHRQALELQPLPHTNQSNSLNNLANALLTRFEQGGQQSDLNEAISLHRQALKLFLPSHPNRSILLNDLASALSTRFRQGGQQSDINEAISLHRQALKLRLPPHPRRSEK</sequence>
<dbReference type="HOGENOM" id="CLU_357170_0_0_1"/>
<reference evidence="4 5" key="1">
    <citation type="submission" date="2014-04" db="EMBL/GenBank/DDBJ databases">
        <authorList>
            <consortium name="DOE Joint Genome Institute"/>
            <person name="Kuo A."/>
            <person name="Kohler A."/>
            <person name="Nagy L.G."/>
            <person name="Floudas D."/>
            <person name="Copeland A."/>
            <person name="Barry K.W."/>
            <person name="Cichocki N."/>
            <person name="Veneault-Fourrey C."/>
            <person name="LaButti K."/>
            <person name="Lindquist E.A."/>
            <person name="Lipzen A."/>
            <person name="Lundell T."/>
            <person name="Morin E."/>
            <person name="Murat C."/>
            <person name="Sun H."/>
            <person name="Tunlid A."/>
            <person name="Henrissat B."/>
            <person name="Grigoriev I.V."/>
            <person name="Hibbett D.S."/>
            <person name="Martin F."/>
            <person name="Nordberg H.P."/>
            <person name="Cantor M.N."/>
            <person name="Hua S.X."/>
        </authorList>
    </citation>
    <scope>NUCLEOTIDE SEQUENCE [LARGE SCALE GENOMIC DNA]</scope>
    <source>
        <strain evidence="4 5">LaAM-08-1</strain>
    </source>
</reference>
<dbReference type="OrthoDB" id="3217196at2759"/>
<dbReference type="PANTHER" id="PTHR45641:SF19">
    <property type="entry name" value="NEPHROCYSTIN-3"/>
    <property type="match status" value="1"/>
</dbReference>
<organism evidence="4 5">
    <name type="scientific">Laccaria amethystina LaAM-08-1</name>
    <dbReference type="NCBI Taxonomy" id="1095629"/>
    <lineage>
        <taxon>Eukaryota</taxon>
        <taxon>Fungi</taxon>
        <taxon>Dikarya</taxon>
        <taxon>Basidiomycota</taxon>
        <taxon>Agaricomycotina</taxon>
        <taxon>Agaricomycetes</taxon>
        <taxon>Agaricomycetidae</taxon>
        <taxon>Agaricales</taxon>
        <taxon>Agaricineae</taxon>
        <taxon>Hydnangiaceae</taxon>
        <taxon>Laccaria</taxon>
    </lineage>
</organism>
<keyword evidence="5" id="KW-1185">Reference proteome</keyword>
<proteinExistence type="predicted"/>